<organism evidence="1">
    <name type="scientific">marine metagenome</name>
    <dbReference type="NCBI Taxonomy" id="408172"/>
    <lineage>
        <taxon>unclassified sequences</taxon>
        <taxon>metagenomes</taxon>
        <taxon>ecological metagenomes</taxon>
    </lineage>
</organism>
<accession>A0A382UDQ2</accession>
<gene>
    <name evidence="1" type="ORF">METZ01_LOCUS385021</name>
</gene>
<reference evidence="1" key="1">
    <citation type="submission" date="2018-05" db="EMBL/GenBank/DDBJ databases">
        <authorList>
            <person name="Lanie J.A."/>
            <person name="Ng W.-L."/>
            <person name="Kazmierczak K.M."/>
            <person name="Andrzejewski T.M."/>
            <person name="Davidsen T.M."/>
            <person name="Wayne K.J."/>
            <person name="Tettelin H."/>
            <person name="Glass J.I."/>
            <person name="Rusch D."/>
            <person name="Podicherti R."/>
            <person name="Tsui H.-C.T."/>
            <person name="Winkler M.E."/>
        </authorList>
    </citation>
    <scope>NUCLEOTIDE SEQUENCE</scope>
</reference>
<evidence type="ECO:0000313" key="1">
    <source>
        <dbReference type="EMBL" id="SVD32167.1"/>
    </source>
</evidence>
<proteinExistence type="predicted"/>
<name>A0A382UDQ2_9ZZZZ</name>
<feature type="non-terminal residue" evidence="1">
    <location>
        <position position="66"/>
    </location>
</feature>
<evidence type="ECO:0008006" key="2">
    <source>
        <dbReference type="Google" id="ProtNLM"/>
    </source>
</evidence>
<dbReference type="AlphaFoldDB" id="A0A382UDQ2"/>
<sequence>MSVSWALVLALVLVGIFLASRAWPVRSARGNALDANGATGEFQGPTISIATYNIHRARGTDGRKNL</sequence>
<dbReference type="EMBL" id="UINC01143314">
    <property type="protein sequence ID" value="SVD32167.1"/>
    <property type="molecule type" value="Genomic_DNA"/>
</dbReference>
<protein>
    <recommendedName>
        <fullName evidence="2">Endonuclease/exonuclease/phosphatase domain-containing protein</fullName>
    </recommendedName>
</protein>